<accession>A0A6C0B193</accession>
<name>A0A6C0B193_9ZZZZ</name>
<sequence length="186" mass="22017">MNFTISEMDDFIENEHVEDVGSVYENGQFIPSTSRVPPPRITTMAHKNRGSLTQTIMQPPAPRKVTYDDILSSLNMKVVNGKLEIVRNIAVENIKTNNFPAQQQYEQQPMRQEPMRQQPMRQQPMRQQPMRQQQQQPYSQQQFQESQQQIPLTKEQHKQLAIANYMKQQQQLQRIKQIKSKKMKFF</sequence>
<organism evidence="2">
    <name type="scientific">viral metagenome</name>
    <dbReference type="NCBI Taxonomy" id="1070528"/>
    <lineage>
        <taxon>unclassified sequences</taxon>
        <taxon>metagenomes</taxon>
        <taxon>organismal metagenomes</taxon>
    </lineage>
</organism>
<reference evidence="2" key="1">
    <citation type="journal article" date="2020" name="Nature">
        <title>Giant virus diversity and host interactions through global metagenomics.</title>
        <authorList>
            <person name="Schulz F."/>
            <person name="Roux S."/>
            <person name="Paez-Espino D."/>
            <person name="Jungbluth S."/>
            <person name="Walsh D.A."/>
            <person name="Denef V.J."/>
            <person name="McMahon K.D."/>
            <person name="Konstantinidis K.T."/>
            <person name="Eloe-Fadrosh E.A."/>
            <person name="Kyrpides N.C."/>
            <person name="Woyke T."/>
        </authorList>
    </citation>
    <scope>NUCLEOTIDE SEQUENCE</scope>
    <source>
        <strain evidence="2">GVMAG-M-3300009182-78</strain>
    </source>
</reference>
<feature type="compositionally biased region" description="Low complexity" evidence="1">
    <location>
        <begin position="102"/>
        <end position="149"/>
    </location>
</feature>
<evidence type="ECO:0000256" key="1">
    <source>
        <dbReference type="SAM" id="MobiDB-lite"/>
    </source>
</evidence>
<proteinExistence type="predicted"/>
<dbReference type="AlphaFoldDB" id="A0A6C0B193"/>
<feature type="region of interest" description="Disordered" evidence="1">
    <location>
        <begin position="100"/>
        <end position="152"/>
    </location>
</feature>
<dbReference type="EMBL" id="MN739044">
    <property type="protein sequence ID" value="QHS85541.1"/>
    <property type="molecule type" value="Genomic_DNA"/>
</dbReference>
<protein>
    <submittedName>
        <fullName evidence="2">Uncharacterized protein</fullName>
    </submittedName>
</protein>
<evidence type="ECO:0000313" key="2">
    <source>
        <dbReference type="EMBL" id="QHS85541.1"/>
    </source>
</evidence>